<dbReference type="EMBL" id="CP046400">
    <property type="protein sequence ID" value="QGY41461.1"/>
    <property type="molecule type" value="Genomic_DNA"/>
</dbReference>
<dbReference type="KEGG" id="psel:GM415_15500"/>
<accession>A0A6I6JH09</accession>
<evidence type="ECO:0000313" key="1">
    <source>
        <dbReference type="EMBL" id="QGY41461.1"/>
    </source>
</evidence>
<dbReference type="Proteomes" id="UP000428328">
    <property type="component" value="Chromosome"/>
</dbReference>
<dbReference type="RefSeq" id="WP_158949761.1">
    <property type="nucleotide sequence ID" value="NZ_CP046400.1"/>
</dbReference>
<keyword evidence="2" id="KW-1185">Reference proteome</keyword>
<reference evidence="1 2" key="1">
    <citation type="submission" date="2019-11" db="EMBL/GenBank/DDBJ databases">
        <authorList>
            <person name="Zheng R.K."/>
            <person name="Sun C.M."/>
        </authorList>
    </citation>
    <scope>NUCLEOTIDE SEQUENCE [LARGE SCALE GENOMIC DNA]</scope>
    <source>
        <strain evidence="1 2">SRB007</strain>
    </source>
</reference>
<gene>
    <name evidence="1" type="ORF">GM415_15500</name>
</gene>
<organism evidence="1 2">
    <name type="scientific">Pseudodesulfovibrio cashew</name>
    <dbReference type="NCBI Taxonomy" id="2678688"/>
    <lineage>
        <taxon>Bacteria</taxon>
        <taxon>Pseudomonadati</taxon>
        <taxon>Thermodesulfobacteriota</taxon>
        <taxon>Desulfovibrionia</taxon>
        <taxon>Desulfovibrionales</taxon>
        <taxon>Desulfovibrionaceae</taxon>
    </lineage>
</organism>
<protein>
    <submittedName>
        <fullName evidence="1">Uncharacterized protein</fullName>
    </submittedName>
</protein>
<dbReference type="AlphaFoldDB" id="A0A6I6JH09"/>
<name>A0A6I6JH09_9BACT</name>
<evidence type="ECO:0000313" key="2">
    <source>
        <dbReference type="Proteomes" id="UP000428328"/>
    </source>
</evidence>
<sequence length="123" mass="13393">MKGFPLSDTQKYELVGDLVDNPTKHGLIRALFHCAKLAGSAAPTGVGIDMQDNERYLAFSGGRTDVGITIDKIEIVQVSVPEFLKLLTDMIDAGGWSESDMWPGKVVIKFELKGWDRIPGGEA</sequence>
<proteinExistence type="predicted"/>